<evidence type="ECO:0000313" key="3">
    <source>
        <dbReference type="Proteomes" id="UP000317243"/>
    </source>
</evidence>
<dbReference type="EMBL" id="SIHI01000001">
    <property type="protein sequence ID" value="TWT58709.1"/>
    <property type="molecule type" value="Genomic_DNA"/>
</dbReference>
<dbReference type="Proteomes" id="UP000317243">
    <property type="component" value="Unassembled WGS sequence"/>
</dbReference>
<proteinExistence type="predicted"/>
<dbReference type="GO" id="GO:0009446">
    <property type="term" value="P:putrescine biosynthetic process"/>
    <property type="evidence" value="ECO:0007669"/>
    <property type="project" value="InterPro"/>
</dbReference>
<dbReference type="RefSeq" id="WP_146509285.1">
    <property type="nucleotide sequence ID" value="NZ_SIHI01000001.1"/>
</dbReference>
<keyword evidence="3" id="KW-1185">Reference proteome</keyword>
<dbReference type="Pfam" id="PF04371">
    <property type="entry name" value="PAD_porph"/>
    <property type="match status" value="1"/>
</dbReference>
<accession>A0A5C5X7R2</accession>
<dbReference type="GO" id="GO:0004668">
    <property type="term" value="F:protein-arginine deiminase activity"/>
    <property type="evidence" value="ECO:0007669"/>
    <property type="project" value="InterPro"/>
</dbReference>
<dbReference type="InterPro" id="IPR007466">
    <property type="entry name" value="Peptidyl-Arg-deiminase_porph"/>
</dbReference>
<dbReference type="OrthoDB" id="9808013at2"/>
<dbReference type="EC" id="3.5.3.12" evidence="2"/>
<evidence type="ECO:0000313" key="2">
    <source>
        <dbReference type="EMBL" id="TWT58709.1"/>
    </source>
</evidence>
<dbReference type="Gene3D" id="3.75.10.10">
    <property type="entry name" value="L-arginine/glycine Amidinotransferase, Chain A"/>
    <property type="match status" value="1"/>
</dbReference>
<gene>
    <name evidence="2" type="primary">aguA_1</name>
    <name evidence="2" type="ORF">KOR42_20950</name>
</gene>
<protein>
    <submittedName>
        <fullName evidence="2">Putative agmatine deiminase</fullName>
        <ecNumber evidence="2">3.5.3.12</ecNumber>
    </submittedName>
</protein>
<dbReference type="GO" id="GO:0047632">
    <property type="term" value="F:agmatine deiminase activity"/>
    <property type="evidence" value="ECO:0007669"/>
    <property type="project" value="UniProtKB-EC"/>
</dbReference>
<sequence>MVNNQDNPSPSDLGFRMPAEWEPQESIWLSWPHNEATWPGAFEPVPAVFAQIAKHVSKGQLVRINVLDQHMAENVRSLVEQAGGRVENLRFHLNPTNDSWVRDHGPIYLIRDENERRERAISNWIYNSWGEKYPPFDSDNWIPRRIADEFQELSFDQSMVLEGGSIDVNGAGSLLTTTSCLLNPNRNPHLSKSEIESALQKVLGVRQILWLGDGILGDDTDGHIDDITRFVSTNRIVTAVESDESDPNFEPLQKNLELLQSMRNLDNEPFEIIELPMPAPRFFESQRLPASYANFLITNQKVLVPVYRCDADQAAIDVLSESFPDREVVGIDCTDLVWGLGAIHCVTQQQPLGEIVSEVS</sequence>
<dbReference type="AlphaFoldDB" id="A0A5C5X7R2"/>
<reference evidence="2 3" key="1">
    <citation type="submission" date="2019-02" db="EMBL/GenBank/DDBJ databases">
        <title>Deep-cultivation of Planctomycetes and their phenomic and genomic characterization uncovers novel biology.</title>
        <authorList>
            <person name="Wiegand S."/>
            <person name="Jogler M."/>
            <person name="Boedeker C."/>
            <person name="Pinto D."/>
            <person name="Vollmers J."/>
            <person name="Rivas-Marin E."/>
            <person name="Kohn T."/>
            <person name="Peeters S.H."/>
            <person name="Heuer A."/>
            <person name="Rast P."/>
            <person name="Oberbeckmann S."/>
            <person name="Bunk B."/>
            <person name="Jeske O."/>
            <person name="Meyerdierks A."/>
            <person name="Storesund J.E."/>
            <person name="Kallscheuer N."/>
            <person name="Luecker S."/>
            <person name="Lage O.M."/>
            <person name="Pohl T."/>
            <person name="Merkel B.J."/>
            <person name="Hornburger P."/>
            <person name="Mueller R.-W."/>
            <person name="Bruemmer F."/>
            <person name="Labrenz M."/>
            <person name="Spormann A.M."/>
            <person name="Op Den Camp H."/>
            <person name="Overmann J."/>
            <person name="Amann R."/>
            <person name="Jetten M.S.M."/>
            <person name="Mascher T."/>
            <person name="Medema M.H."/>
            <person name="Devos D.P."/>
            <person name="Kaster A.-K."/>
            <person name="Ovreas L."/>
            <person name="Rohde M."/>
            <person name="Galperin M.Y."/>
            <person name="Jogler C."/>
        </authorList>
    </citation>
    <scope>NUCLEOTIDE SEQUENCE [LARGE SCALE GENOMIC DNA]</scope>
    <source>
        <strain evidence="2 3">KOR42</strain>
    </source>
</reference>
<dbReference type="PANTHER" id="PTHR31377">
    <property type="entry name" value="AGMATINE DEIMINASE-RELATED"/>
    <property type="match status" value="1"/>
</dbReference>
<evidence type="ECO:0000256" key="1">
    <source>
        <dbReference type="ARBA" id="ARBA00022801"/>
    </source>
</evidence>
<name>A0A5C5X7R2_9PLAN</name>
<comment type="caution">
    <text evidence="2">The sequence shown here is derived from an EMBL/GenBank/DDBJ whole genome shotgun (WGS) entry which is preliminary data.</text>
</comment>
<dbReference type="SUPFAM" id="SSF55909">
    <property type="entry name" value="Pentein"/>
    <property type="match status" value="1"/>
</dbReference>
<keyword evidence="1 2" id="KW-0378">Hydrolase</keyword>
<dbReference type="PANTHER" id="PTHR31377:SF0">
    <property type="entry name" value="AGMATINE DEIMINASE-RELATED"/>
    <property type="match status" value="1"/>
</dbReference>
<organism evidence="2 3">
    <name type="scientific">Thalassoglobus neptunius</name>
    <dbReference type="NCBI Taxonomy" id="1938619"/>
    <lineage>
        <taxon>Bacteria</taxon>
        <taxon>Pseudomonadati</taxon>
        <taxon>Planctomycetota</taxon>
        <taxon>Planctomycetia</taxon>
        <taxon>Planctomycetales</taxon>
        <taxon>Planctomycetaceae</taxon>
        <taxon>Thalassoglobus</taxon>
    </lineage>
</organism>